<proteinExistence type="predicted"/>
<keyword evidence="1" id="KW-0175">Coiled coil</keyword>
<keyword evidence="3" id="KW-1133">Transmembrane helix</keyword>
<comment type="caution">
    <text evidence="4">The sequence shown here is derived from an EMBL/GenBank/DDBJ whole genome shotgun (WGS) entry which is preliminary data.</text>
</comment>
<evidence type="ECO:0000256" key="3">
    <source>
        <dbReference type="SAM" id="Phobius"/>
    </source>
</evidence>
<reference evidence="4" key="1">
    <citation type="submission" date="2021-06" db="EMBL/GenBank/DDBJ databases">
        <title>Parelaphostrongylus tenuis whole genome reference sequence.</title>
        <authorList>
            <person name="Garwood T.J."/>
            <person name="Larsen P.A."/>
            <person name="Fountain-Jones N.M."/>
            <person name="Garbe J.R."/>
            <person name="Macchietto M.G."/>
            <person name="Kania S.A."/>
            <person name="Gerhold R.W."/>
            <person name="Richards J.E."/>
            <person name="Wolf T.M."/>
        </authorList>
    </citation>
    <scope>NUCLEOTIDE SEQUENCE</scope>
    <source>
        <strain evidence="4">MNPRO001-30</strain>
        <tissue evidence="4">Meninges</tissue>
    </source>
</reference>
<dbReference type="Proteomes" id="UP001196413">
    <property type="component" value="Unassembled WGS sequence"/>
</dbReference>
<name>A0AAD5RDE1_PARTN</name>
<keyword evidence="3" id="KW-0812">Transmembrane</keyword>
<keyword evidence="3" id="KW-0472">Membrane</keyword>
<feature type="region of interest" description="Disordered" evidence="2">
    <location>
        <begin position="15"/>
        <end position="36"/>
    </location>
</feature>
<keyword evidence="5" id="KW-1185">Reference proteome</keyword>
<evidence type="ECO:0000313" key="4">
    <source>
        <dbReference type="EMBL" id="KAJ1374085.1"/>
    </source>
</evidence>
<feature type="transmembrane region" description="Helical" evidence="3">
    <location>
        <begin position="53"/>
        <end position="73"/>
    </location>
</feature>
<protein>
    <submittedName>
        <fullName evidence="4">Uncharacterized protein</fullName>
    </submittedName>
</protein>
<organism evidence="4 5">
    <name type="scientific">Parelaphostrongylus tenuis</name>
    <name type="common">Meningeal worm</name>
    <dbReference type="NCBI Taxonomy" id="148309"/>
    <lineage>
        <taxon>Eukaryota</taxon>
        <taxon>Metazoa</taxon>
        <taxon>Ecdysozoa</taxon>
        <taxon>Nematoda</taxon>
        <taxon>Chromadorea</taxon>
        <taxon>Rhabditida</taxon>
        <taxon>Rhabditina</taxon>
        <taxon>Rhabditomorpha</taxon>
        <taxon>Strongyloidea</taxon>
        <taxon>Metastrongylidae</taxon>
        <taxon>Parelaphostrongylus</taxon>
    </lineage>
</organism>
<dbReference type="AlphaFoldDB" id="A0AAD5RDE1"/>
<dbReference type="EMBL" id="JAHQIW010007392">
    <property type="protein sequence ID" value="KAJ1374085.1"/>
    <property type="molecule type" value="Genomic_DNA"/>
</dbReference>
<accession>A0AAD5RDE1</accession>
<evidence type="ECO:0000313" key="5">
    <source>
        <dbReference type="Proteomes" id="UP001196413"/>
    </source>
</evidence>
<gene>
    <name evidence="4" type="ORF">KIN20_036680</name>
</gene>
<evidence type="ECO:0000256" key="2">
    <source>
        <dbReference type="SAM" id="MobiDB-lite"/>
    </source>
</evidence>
<feature type="coiled-coil region" evidence="1">
    <location>
        <begin position="87"/>
        <end position="114"/>
    </location>
</feature>
<evidence type="ECO:0000256" key="1">
    <source>
        <dbReference type="SAM" id="Coils"/>
    </source>
</evidence>
<sequence>MKMVISCTSLTVPSGLLAPSDDSDDDGSEQMPTQRRFHKTTQRFPVDIRLCHWLFLCVLSISVICIAVNVYILTKRCAELSDSASSITTLVNRINSLESNLEKLLLEFDLWRENIPKNSNQTKNATKYVYDVMEYLNTQVEQIKKNVDHASGVADDVTRRMTTVETRCLAVCRQTTGRDRDKQRRRQAGSTIDHTDDVIVFQRN</sequence>